<dbReference type="Proteomes" id="UP001054945">
    <property type="component" value="Unassembled WGS sequence"/>
</dbReference>
<accession>A0AAV4MK11</accession>
<gene>
    <name evidence="2" type="primary">AVEN_46587_1</name>
    <name evidence="2" type="ORF">CEXT_200961</name>
</gene>
<dbReference type="AlphaFoldDB" id="A0AAV4MK11"/>
<protein>
    <recommendedName>
        <fullName evidence="4">Coiled-coil protein</fullName>
    </recommendedName>
</protein>
<evidence type="ECO:0000313" key="2">
    <source>
        <dbReference type="EMBL" id="GIX72572.1"/>
    </source>
</evidence>
<reference evidence="2 3" key="1">
    <citation type="submission" date="2021-06" db="EMBL/GenBank/DDBJ databases">
        <title>Caerostris extrusa draft genome.</title>
        <authorList>
            <person name="Kono N."/>
            <person name="Arakawa K."/>
        </authorList>
    </citation>
    <scope>NUCLEOTIDE SEQUENCE [LARGE SCALE GENOMIC DNA]</scope>
</reference>
<evidence type="ECO:0008006" key="4">
    <source>
        <dbReference type="Google" id="ProtNLM"/>
    </source>
</evidence>
<evidence type="ECO:0000256" key="1">
    <source>
        <dbReference type="SAM" id="Coils"/>
    </source>
</evidence>
<dbReference type="EMBL" id="BPLR01019858">
    <property type="protein sequence ID" value="GIX72572.1"/>
    <property type="molecule type" value="Genomic_DNA"/>
</dbReference>
<comment type="caution">
    <text evidence="2">The sequence shown here is derived from an EMBL/GenBank/DDBJ whole genome shotgun (WGS) entry which is preliminary data.</text>
</comment>
<keyword evidence="3" id="KW-1185">Reference proteome</keyword>
<proteinExistence type="predicted"/>
<organism evidence="2 3">
    <name type="scientific">Caerostris extrusa</name>
    <name type="common">Bark spider</name>
    <name type="synonym">Caerostris bankana</name>
    <dbReference type="NCBI Taxonomy" id="172846"/>
    <lineage>
        <taxon>Eukaryota</taxon>
        <taxon>Metazoa</taxon>
        <taxon>Ecdysozoa</taxon>
        <taxon>Arthropoda</taxon>
        <taxon>Chelicerata</taxon>
        <taxon>Arachnida</taxon>
        <taxon>Araneae</taxon>
        <taxon>Araneomorphae</taxon>
        <taxon>Entelegynae</taxon>
        <taxon>Araneoidea</taxon>
        <taxon>Araneidae</taxon>
        <taxon>Caerostris</taxon>
    </lineage>
</organism>
<feature type="coiled-coil region" evidence="1">
    <location>
        <begin position="207"/>
        <end position="245"/>
    </location>
</feature>
<sequence length="330" mass="38286">MAFLVRTIRVLKTQSQGGTICEAHHLTNEYASHLRRDMIDRFKKFHIIQFFEQLNRNKGITSIYNTIGLINELQRLEEEFQEMSNRLDFVLFYRYLSSRICDYAQSPQRAERSDQYKKVLHFLYTAALCRIHNLKDKPVTDLIIDITRYLDLVKSNIQTLQDLRNANNKADIIKKHNDVFRSQVDGKIEEAKCFIEKQIIPEIDNINQEIDNKIDLLLKETLRLQEQAKQEKNELIKKRAELVEILPLKGLFNSFKMISQVMNFLGPIGNIVCSATGVVTSISESLVLDKQTKPLEITLNAIPNLQLMGEGMKTFKSKKIDNLNDLAQKL</sequence>
<name>A0AAV4MK11_CAEEX</name>
<keyword evidence="1" id="KW-0175">Coiled coil</keyword>
<evidence type="ECO:0000313" key="3">
    <source>
        <dbReference type="Proteomes" id="UP001054945"/>
    </source>
</evidence>